<dbReference type="SUPFAM" id="SSF81336">
    <property type="entry name" value="F1F0 ATP synthase subunit A"/>
    <property type="match status" value="1"/>
</dbReference>
<keyword evidence="9 11" id="KW-0472">Membrane</keyword>
<keyword evidence="11" id="KW-1003">Cell membrane</keyword>
<gene>
    <name evidence="11" type="primary">atpB</name>
    <name evidence="13" type="ORF">J2S36_001521</name>
</gene>
<protein>
    <recommendedName>
        <fullName evidence="11 12">ATP synthase subunit a</fullName>
    </recommendedName>
    <alternativeName>
        <fullName evidence="11">ATP synthase F0 sector subunit a</fullName>
    </alternativeName>
    <alternativeName>
        <fullName evidence="11">F-ATPase subunit 6</fullName>
    </alternativeName>
</protein>
<evidence type="ECO:0000256" key="7">
    <source>
        <dbReference type="ARBA" id="ARBA00022989"/>
    </source>
</evidence>
<evidence type="ECO:0000256" key="12">
    <source>
        <dbReference type="RuleBase" id="RU000483"/>
    </source>
</evidence>
<keyword evidence="6 11" id="KW-0375">Hydrogen ion transport</keyword>
<sequence length="282" mass="30675">MSMGIEAKVNILHSALWMPLLSATSGDSGFTGPTLEHEFNPDPLFFAGTPFELNRVLLVRLVAVVILASIMVIYARRAKLVPGRAQGVVESLIDFSRVQIGEEILGKEDAKRFQPMLLTIFLGVLFMNITGVIPGLQIAGTSLIGMPLIYALFAYFGFIIAGLQARGGKFFKEQLMPPGVPWPFYFIMVPLEFLSTFILRPATLTIRLLANMVAGHFILVLCFLGTHYLYFSISGGLGVGLGSLTLLAGTLFVVFELFVGALQAYIFAMLSAAYVSLSISAH</sequence>
<feature type="transmembrane region" description="Helical" evidence="11">
    <location>
        <begin position="184"/>
        <end position="202"/>
    </location>
</feature>
<feature type="transmembrane region" description="Helical" evidence="11">
    <location>
        <begin position="237"/>
        <end position="258"/>
    </location>
</feature>
<dbReference type="NCBIfam" id="TIGR01131">
    <property type="entry name" value="ATP_synt_6_or_A"/>
    <property type="match status" value="1"/>
</dbReference>
<evidence type="ECO:0000256" key="11">
    <source>
        <dbReference type="HAMAP-Rule" id="MF_01393"/>
    </source>
</evidence>
<dbReference type="InterPro" id="IPR045083">
    <property type="entry name" value="ATP_synth_F0_asu_bact/mt"/>
</dbReference>
<comment type="caution">
    <text evidence="13">The sequence shown here is derived from an EMBL/GenBank/DDBJ whole genome shotgun (WGS) entry which is preliminary data.</text>
</comment>
<evidence type="ECO:0000256" key="1">
    <source>
        <dbReference type="ARBA" id="ARBA00004141"/>
    </source>
</evidence>
<keyword evidence="4 11" id="KW-0138">CF(0)</keyword>
<evidence type="ECO:0000256" key="10">
    <source>
        <dbReference type="ARBA" id="ARBA00023310"/>
    </source>
</evidence>
<accession>A0ABU1T3M5</accession>
<dbReference type="CDD" id="cd00310">
    <property type="entry name" value="ATP-synt_Fo_a_6"/>
    <property type="match status" value="1"/>
</dbReference>
<keyword evidence="7 11" id="KW-1133">Transmembrane helix</keyword>
<dbReference type="PRINTS" id="PR00123">
    <property type="entry name" value="ATPASEA"/>
</dbReference>
<feature type="transmembrane region" description="Helical" evidence="11">
    <location>
        <begin position="208"/>
        <end position="230"/>
    </location>
</feature>
<dbReference type="Proteomes" id="UP001266099">
    <property type="component" value="Unassembled WGS sequence"/>
</dbReference>
<comment type="function">
    <text evidence="11 12">Key component of the proton channel; it plays a direct role in the translocation of protons across the membrane.</text>
</comment>
<evidence type="ECO:0000256" key="8">
    <source>
        <dbReference type="ARBA" id="ARBA00023065"/>
    </source>
</evidence>
<name>A0ABU1T3M5_9ACTO</name>
<feature type="transmembrane region" description="Helical" evidence="11">
    <location>
        <begin position="57"/>
        <end position="75"/>
    </location>
</feature>
<keyword evidence="10 11" id="KW-0066">ATP synthesis</keyword>
<dbReference type="EMBL" id="JAVDUJ010000001">
    <property type="protein sequence ID" value="MDR6939978.1"/>
    <property type="molecule type" value="Genomic_DNA"/>
</dbReference>
<feature type="transmembrane region" description="Helical" evidence="11">
    <location>
        <begin position="117"/>
        <end position="138"/>
    </location>
</feature>
<dbReference type="InterPro" id="IPR000568">
    <property type="entry name" value="ATP_synth_F0_asu"/>
</dbReference>
<keyword evidence="8 11" id="KW-0406">Ion transport</keyword>
<evidence type="ECO:0000256" key="3">
    <source>
        <dbReference type="ARBA" id="ARBA00022448"/>
    </source>
</evidence>
<reference evidence="13 14" key="1">
    <citation type="submission" date="2023-07" db="EMBL/GenBank/DDBJ databases">
        <title>Sequencing the genomes of 1000 actinobacteria strains.</title>
        <authorList>
            <person name="Klenk H.-P."/>
        </authorList>
    </citation>
    <scope>NUCLEOTIDE SEQUENCE [LARGE SCALE GENOMIC DNA]</scope>
    <source>
        <strain evidence="13 14">DSM 15539</strain>
    </source>
</reference>
<comment type="subcellular location">
    <subcellularLocation>
        <location evidence="11 12">Cell membrane</location>
        <topology evidence="11 12">Multi-pass membrane protein</topology>
    </subcellularLocation>
    <subcellularLocation>
        <location evidence="1">Membrane</location>
        <topology evidence="1">Multi-pass membrane protein</topology>
    </subcellularLocation>
</comment>
<evidence type="ECO:0000256" key="5">
    <source>
        <dbReference type="ARBA" id="ARBA00022692"/>
    </source>
</evidence>
<feature type="transmembrane region" description="Helical" evidence="11">
    <location>
        <begin position="144"/>
        <end position="163"/>
    </location>
</feature>
<dbReference type="PANTHER" id="PTHR11410">
    <property type="entry name" value="ATP SYNTHASE SUBUNIT A"/>
    <property type="match status" value="1"/>
</dbReference>
<evidence type="ECO:0000256" key="4">
    <source>
        <dbReference type="ARBA" id="ARBA00022547"/>
    </source>
</evidence>
<feature type="transmembrane region" description="Helical" evidence="11">
    <location>
        <begin position="264"/>
        <end position="281"/>
    </location>
</feature>
<keyword evidence="14" id="KW-1185">Reference proteome</keyword>
<proteinExistence type="inferred from homology"/>
<evidence type="ECO:0000256" key="2">
    <source>
        <dbReference type="ARBA" id="ARBA00006810"/>
    </source>
</evidence>
<organism evidence="13 14">
    <name type="scientific">Arcanobacterium hippocoleae</name>
    <dbReference type="NCBI Taxonomy" id="149017"/>
    <lineage>
        <taxon>Bacteria</taxon>
        <taxon>Bacillati</taxon>
        <taxon>Actinomycetota</taxon>
        <taxon>Actinomycetes</taxon>
        <taxon>Actinomycetales</taxon>
        <taxon>Actinomycetaceae</taxon>
        <taxon>Arcanobacterium</taxon>
    </lineage>
</organism>
<evidence type="ECO:0000256" key="9">
    <source>
        <dbReference type="ARBA" id="ARBA00023136"/>
    </source>
</evidence>
<dbReference type="Pfam" id="PF00119">
    <property type="entry name" value="ATP-synt_A"/>
    <property type="match status" value="1"/>
</dbReference>
<dbReference type="PANTHER" id="PTHR11410:SF0">
    <property type="entry name" value="ATP SYNTHASE SUBUNIT A"/>
    <property type="match status" value="1"/>
</dbReference>
<evidence type="ECO:0000313" key="13">
    <source>
        <dbReference type="EMBL" id="MDR6939978.1"/>
    </source>
</evidence>
<evidence type="ECO:0000256" key="6">
    <source>
        <dbReference type="ARBA" id="ARBA00022781"/>
    </source>
</evidence>
<dbReference type="InterPro" id="IPR035908">
    <property type="entry name" value="F0_ATP_A_sf"/>
</dbReference>
<evidence type="ECO:0000313" key="14">
    <source>
        <dbReference type="Proteomes" id="UP001266099"/>
    </source>
</evidence>
<keyword evidence="5 11" id="KW-0812">Transmembrane</keyword>
<dbReference type="Gene3D" id="1.20.120.220">
    <property type="entry name" value="ATP synthase, F0 complex, subunit A"/>
    <property type="match status" value="1"/>
</dbReference>
<comment type="similarity">
    <text evidence="2 11 12">Belongs to the ATPase A chain family.</text>
</comment>
<dbReference type="HAMAP" id="MF_01393">
    <property type="entry name" value="ATP_synth_a_bact"/>
    <property type="match status" value="1"/>
</dbReference>
<keyword evidence="3 11" id="KW-0813">Transport</keyword>